<keyword evidence="7 9" id="KW-0057">Aromatic amino acid biosynthesis</keyword>
<feature type="domain" description="N-(5'phosphoribosyl) anthranilate isomerase (PRAI)" evidence="10">
    <location>
        <begin position="5"/>
        <end position="196"/>
    </location>
</feature>
<keyword evidence="8 9" id="KW-0413">Isomerase</keyword>
<keyword evidence="6 9" id="KW-0822">Tryptophan biosynthesis</keyword>
<gene>
    <name evidence="9 11" type="primary">trpF</name>
    <name evidence="11" type="ORF">KL86CLO1_12605</name>
</gene>
<comment type="similarity">
    <text evidence="9">Belongs to the TrpF family.</text>
</comment>
<reference evidence="11" key="1">
    <citation type="submission" date="2016-04" db="EMBL/GenBank/DDBJ databases">
        <authorList>
            <person name="Evans L.H."/>
            <person name="Alamgir A."/>
            <person name="Owens N."/>
            <person name="Weber N.D."/>
            <person name="Virtaneva K."/>
            <person name="Barbian K."/>
            <person name="Babar A."/>
            <person name="Rosenke K."/>
        </authorList>
    </citation>
    <scope>NUCLEOTIDE SEQUENCE</scope>
    <source>
        <strain evidence="11">86</strain>
    </source>
</reference>
<sequence>MTKLKLCGLRRAEDIRMVNRYKPDYIGFIFAESRRQVTHQQASELKALLSPNISAVGVFVNAPVEEIAAVCNAGIIDLVQLHGDESEPYIRQLRREITLPIIKAIRVRTPEQILRAADLPCELLLLDTYVEGQRGGSGTSFDHSMVPPISKPFFLAGGLNEENLPAALEACHPYAVDISSGVETDGFKDEQKIRTITALMLSRERSRI</sequence>
<proteinExistence type="inferred from homology"/>
<dbReference type="EMBL" id="FLUN01000001">
    <property type="protein sequence ID" value="SBW09215.1"/>
    <property type="molecule type" value="Genomic_DNA"/>
</dbReference>
<dbReference type="InterPro" id="IPR044643">
    <property type="entry name" value="TrpF_fam"/>
</dbReference>
<organism evidence="11">
    <name type="scientific">uncultured Eubacteriales bacterium</name>
    <dbReference type="NCBI Taxonomy" id="172733"/>
    <lineage>
        <taxon>Bacteria</taxon>
        <taxon>Bacillati</taxon>
        <taxon>Bacillota</taxon>
        <taxon>Clostridia</taxon>
        <taxon>Eubacteriales</taxon>
        <taxon>environmental samples</taxon>
    </lineage>
</organism>
<dbReference type="SUPFAM" id="SSF51366">
    <property type="entry name" value="Ribulose-phoshate binding barrel"/>
    <property type="match status" value="1"/>
</dbReference>
<comment type="pathway">
    <text evidence="2 9">Amino-acid biosynthesis; L-tryptophan biosynthesis; L-tryptophan from chorismate: step 3/5.</text>
</comment>
<dbReference type="InterPro" id="IPR011060">
    <property type="entry name" value="RibuloseP-bd_barrel"/>
</dbReference>
<dbReference type="PANTHER" id="PTHR42894">
    <property type="entry name" value="N-(5'-PHOSPHORIBOSYL)ANTHRANILATE ISOMERASE"/>
    <property type="match status" value="1"/>
</dbReference>
<evidence type="ECO:0000256" key="3">
    <source>
        <dbReference type="ARBA" id="ARBA00012572"/>
    </source>
</evidence>
<dbReference type="CDD" id="cd00405">
    <property type="entry name" value="PRAI"/>
    <property type="match status" value="1"/>
</dbReference>
<dbReference type="InterPro" id="IPR013785">
    <property type="entry name" value="Aldolase_TIM"/>
</dbReference>
<evidence type="ECO:0000256" key="4">
    <source>
        <dbReference type="ARBA" id="ARBA00022272"/>
    </source>
</evidence>
<dbReference type="HAMAP" id="MF_00135">
    <property type="entry name" value="PRAI"/>
    <property type="match status" value="1"/>
</dbReference>
<dbReference type="GO" id="GO:0000162">
    <property type="term" value="P:L-tryptophan biosynthetic process"/>
    <property type="evidence" value="ECO:0007669"/>
    <property type="project" value="UniProtKB-UniRule"/>
</dbReference>
<dbReference type="Pfam" id="PF00697">
    <property type="entry name" value="PRAI"/>
    <property type="match status" value="1"/>
</dbReference>
<comment type="catalytic activity">
    <reaction evidence="1 9">
        <text>N-(5-phospho-beta-D-ribosyl)anthranilate = 1-(2-carboxyphenylamino)-1-deoxy-D-ribulose 5-phosphate</text>
        <dbReference type="Rhea" id="RHEA:21540"/>
        <dbReference type="ChEBI" id="CHEBI:18277"/>
        <dbReference type="ChEBI" id="CHEBI:58613"/>
        <dbReference type="EC" id="5.3.1.24"/>
    </reaction>
</comment>
<evidence type="ECO:0000256" key="1">
    <source>
        <dbReference type="ARBA" id="ARBA00001164"/>
    </source>
</evidence>
<evidence type="ECO:0000313" key="11">
    <source>
        <dbReference type="EMBL" id="SBW09215.1"/>
    </source>
</evidence>
<evidence type="ECO:0000256" key="5">
    <source>
        <dbReference type="ARBA" id="ARBA00022605"/>
    </source>
</evidence>
<dbReference type="UniPathway" id="UPA00035">
    <property type="reaction ID" value="UER00042"/>
</dbReference>
<evidence type="ECO:0000256" key="9">
    <source>
        <dbReference type="HAMAP-Rule" id="MF_00135"/>
    </source>
</evidence>
<evidence type="ECO:0000256" key="2">
    <source>
        <dbReference type="ARBA" id="ARBA00004664"/>
    </source>
</evidence>
<dbReference type="InterPro" id="IPR001240">
    <property type="entry name" value="PRAI_dom"/>
</dbReference>
<evidence type="ECO:0000256" key="7">
    <source>
        <dbReference type="ARBA" id="ARBA00023141"/>
    </source>
</evidence>
<accession>A0A212KCG0</accession>
<keyword evidence="5 9" id="KW-0028">Amino-acid biosynthesis</keyword>
<evidence type="ECO:0000259" key="10">
    <source>
        <dbReference type="Pfam" id="PF00697"/>
    </source>
</evidence>
<dbReference type="EC" id="5.3.1.24" evidence="3 9"/>
<name>A0A212KCG0_9FIRM</name>
<evidence type="ECO:0000256" key="6">
    <source>
        <dbReference type="ARBA" id="ARBA00022822"/>
    </source>
</evidence>
<dbReference type="Gene3D" id="3.20.20.70">
    <property type="entry name" value="Aldolase class I"/>
    <property type="match status" value="1"/>
</dbReference>
<dbReference type="PANTHER" id="PTHR42894:SF1">
    <property type="entry name" value="N-(5'-PHOSPHORIBOSYL)ANTHRANILATE ISOMERASE"/>
    <property type="match status" value="1"/>
</dbReference>
<dbReference type="GO" id="GO:0004640">
    <property type="term" value="F:phosphoribosylanthranilate isomerase activity"/>
    <property type="evidence" value="ECO:0007669"/>
    <property type="project" value="UniProtKB-UniRule"/>
</dbReference>
<protein>
    <recommendedName>
        <fullName evidence="4 9">N-(5'-phosphoribosyl)anthranilate isomerase</fullName>
        <shortName evidence="9">PRAI</shortName>
        <ecNumber evidence="3 9">5.3.1.24</ecNumber>
    </recommendedName>
</protein>
<evidence type="ECO:0000256" key="8">
    <source>
        <dbReference type="ARBA" id="ARBA00023235"/>
    </source>
</evidence>
<dbReference type="AlphaFoldDB" id="A0A212KCG0"/>